<gene>
    <name evidence="1" type="ORF">ERS013200_02670</name>
</gene>
<reference evidence="1 2" key="1">
    <citation type="submission" date="2015-07" db="EMBL/GenBank/DDBJ databases">
        <authorList>
            <consortium name="Pathogen Informatics"/>
        </authorList>
    </citation>
    <scope>NUCLEOTIDE SEQUENCE [LARGE SCALE GENOMIC DNA]</scope>
    <source>
        <strain evidence="1 2">A316</strain>
    </source>
</reference>
<protein>
    <submittedName>
        <fullName evidence="1">Uncharacterized protein</fullName>
    </submittedName>
</protein>
<proteinExistence type="predicted"/>
<dbReference type="Proteomes" id="UP000041770">
    <property type="component" value="Unassembled WGS sequence"/>
</dbReference>
<name>A0A656AGQ0_VIBCL</name>
<dbReference type="EMBL" id="CWQY01000019">
    <property type="protein sequence ID" value="CSC94044.1"/>
    <property type="molecule type" value="Genomic_DNA"/>
</dbReference>
<dbReference type="AlphaFoldDB" id="A0A656AGQ0"/>
<organism evidence="1 2">
    <name type="scientific">Vibrio cholerae</name>
    <dbReference type="NCBI Taxonomy" id="666"/>
    <lineage>
        <taxon>Bacteria</taxon>
        <taxon>Pseudomonadati</taxon>
        <taxon>Pseudomonadota</taxon>
        <taxon>Gammaproteobacteria</taxon>
        <taxon>Vibrionales</taxon>
        <taxon>Vibrionaceae</taxon>
        <taxon>Vibrio</taxon>
    </lineage>
</organism>
<evidence type="ECO:0000313" key="1">
    <source>
        <dbReference type="EMBL" id="CSC94044.1"/>
    </source>
</evidence>
<sequence length="33" mass="3959">MITAQHGLFFTRCRWQGFYHARHHGDHYGNGKE</sequence>
<accession>A0A656AGQ0</accession>
<evidence type="ECO:0000313" key="2">
    <source>
        <dbReference type="Proteomes" id="UP000041770"/>
    </source>
</evidence>